<protein>
    <submittedName>
        <fullName evidence="2">Uncharacterized protein</fullName>
    </submittedName>
</protein>
<gene>
    <name evidence="2" type="ordered locus">Thivi_3732</name>
</gene>
<keyword evidence="3" id="KW-1185">Reference proteome</keyword>
<evidence type="ECO:0000313" key="3">
    <source>
        <dbReference type="Proteomes" id="UP000006062"/>
    </source>
</evidence>
<dbReference type="EMBL" id="CP003154">
    <property type="protein sequence ID" value="AFL75578.1"/>
    <property type="molecule type" value="Genomic_DNA"/>
</dbReference>
<dbReference type="HOGENOM" id="CLU_3359070_0_0_6"/>
<organism evidence="2 3">
    <name type="scientific">Thiocystis violascens (strain ATCC 17096 / DSM 198 / 6111)</name>
    <name type="common">Chromatium violascens</name>
    <dbReference type="NCBI Taxonomy" id="765911"/>
    <lineage>
        <taxon>Bacteria</taxon>
        <taxon>Pseudomonadati</taxon>
        <taxon>Pseudomonadota</taxon>
        <taxon>Gammaproteobacteria</taxon>
        <taxon>Chromatiales</taxon>
        <taxon>Chromatiaceae</taxon>
        <taxon>Thiocystis</taxon>
    </lineage>
</organism>
<evidence type="ECO:0000313" key="2">
    <source>
        <dbReference type="EMBL" id="AFL75578.1"/>
    </source>
</evidence>
<feature type="transmembrane region" description="Helical" evidence="1">
    <location>
        <begin position="12"/>
        <end position="32"/>
    </location>
</feature>
<accession>I3YF10</accession>
<dbReference type="Proteomes" id="UP000006062">
    <property type="component" value="Chromosome"/>
</dbReference>
<reference evidence="2 3" key="1">
    <citation type="submission" date="2012-06" db="EMBL/GenBank/DDBJ databases">
        <title>Complete sequence of Thiocystis violascens DSM 198.</title>
        <authorList>
            <consortium name="US DOE Joint Genome Institute"/>
            <person name="Lucas S."/>
            <person name="Han J."/>
            <person name="Lapidus A."/>
            <person name="Cheng J.-F."/>
            <person name="Goodwin L."/>
            <person name="Pitluck S."/>
            <person name="Peters L."/>
            <person name="Ovchinnikova G."/>
            <person name="Teshima H."/>
            <person name="Detter J.C."/>
            <person name="Han C."/>
            <person name="Tapia R."/>
            <person name="Land M."/>
            <person name="Hauser L."/>
            <person name="Kyrpides N."/>
            <person name="Ivanova N."/>
            <person name="Pagani I."/>
            <person name="Vogl K."/>
            <person name="Liu Z."/>
            <person name="Frigaard N.-U."/>
            <person name="Bryant D."/>
            <person name="Woyke T."/>
        </authorList>
    </citation>
    <scope>NUCLEOTIDE SEQUENCE [LARGE SCALE GENOMIC DNA]</scope>
    <source>
        <strain evidence="3">ATCC 17096 / DSM 198 / 6111</strain>
    </source>
</reference>
<evidence type="ECO:0000256" key="1">
    <source>
        <dbReference type="SAM" id="Phobius"/>
    </source>
</evidence>
<name>I3YF10_THIV6</name>
<dbReference type="AlphaFoldDB" id="I3YF10"/>
<sequence>MEPAKLRIAFRIDFILFSSVMTIFGFDMPDFFDDDG</sequence>
<proteinExistence type="predicted"/>
<dbReference type="KEGG" id="tvi:Thivi_3732"/>
<keyword evidence="1" id="KW-0472">Membrane</keyword>
<dbReference type="STRING" id="765911.Thivi_3732"/>
<keyword evidence="1" id="KW-1133">Transmembrane helix</keyword>
<keyword evidence="1" id="KW-0812">Transmembrane</keyword>